<feature type="active site" description="Proton donor/acceptor" evidence="2">
    <location>
        <position position="200"/>
    </location>
</feature>
<dbReference type="Gene3D" id="2.120.10.30">
    <property type="entry name" value="TolB, C-terminal domain"/>
    <property type="match status" value="1"/>
</dbReference>
<feature type="binding site" evidence="3">
    <location>
        <position position="200"/>
    </location>
    <ligand>
        <name>a divalent metal cation</name>
        <dbReference type="ChEBI" id="CHEBI:60240"/>
    </ligand>
</feature>
<dbReference type="InterPro" id="IPR005511">
    <property type="entry name" value="SMP-30"/>
</dbReference>
<dbReference type="InterPro" id="IPR013658">
    <property type="entry name" value="SGL"/>
</dbReference>
<feature type="domain" description="SMP-30/Gluconolactonase/LRE-like region" evidence="4">
    <location>
        <begin position="17"/>
        <end position="258"/>
    </location>
</feature>
<name>A0A1D3JYJ5_PSEVE</name>
<dbReference type="Proteomes" id="UP000245431">
    <property type="component" value="Chromosome PVE_r1"/>
</dbReference>
<dbReference type="InterPro" id="IPR011042">
    <property type="entry name" value="6-blade_b-propeller_TolB-like"/>
</dbReference>
<dbReference type="SUPFAM" id="SSF63829">
    <property type="entry name" value="Calcium-dependent phosphotriesterase"/>
    <property type="match status" value="1"/>
</dbReference>
<dbReference type="GO" id="GO:0004341">
    <property type="term" value="F:gluconolactonase activity"/>
    <property type="evidence" value="ECO:0007669"/>
    <property type="project" value="TreeGrafter"/>
</dbReference>
<comment type="similarity">
    <text evidence="1">Belongs to the SMP-30/CGR1 family.</text>
</comment>
<evidence type="ECO:0000256" key="3">
    <source>
        <dbReference type="PIRSR" id="PIRSR605511-2"/>
    </source>
</evidence>
<evidence type="ECO:0000313" key="6">
    <source>
        <dbReference type="Proteomes" id="UP000245431"/>
    </source>
</evidence>
<feature type="binding site" evidence="3">
    <location>
        <position position="102"/>
    </location>
    <ligand>
        <name>substrate</name>
    </ligand>
</feature>
<keyword evidence="3" id="KW-0862">Zinc</keyword>
<comment type="cofactor">
    <cofactor evidence="3">
        <name>Zn(2+)</name>
        <dbReference type="ChEBI" id="CHEBI:29105"/>
    </cofactor>
    <text evidence="3">Binds 1 divalent metal cation per subunit.</text>
</comment>
<protein>
    <submittedName>
        <fullName evidence="5">Gluconolaconase</fullName>
    </submittedName>
</protein>
<feature type="binding site" evidence="3">
    <location>
        <position position="150"/>
    </location>
    <ligand>
        <name>a divalent metal cation</name>
        <dbReference type="ChEBI" id="CHEBI:60240"/>
    </ligand>
</feature>
<sequence>MSAQEELKLFSPCQADLGESPVWDETHQCLLFVDISGGQINALDQHGHLTRLYESPARIGALALTEKGNLIFTQNAGVAILDRTSLRVTQNSKLAITLSSYRFNDGACDPQGRFITGLMDEGHSRNTGKLYRYDAGLNASVILDSISLPNGLACASEGDELFFVDSVARTLYRAPYLANGNYLQQVSVFARTPEELGRPDGLALDIEDNLWVCQFNGGCLLQYDRNGVLLQTLPVPVPRPTSCCFGGLDMRTLFITTAKFGMSAAEHADYPAAGNIYSIRLPVPGRPRHRFKEL</sequence>
<dbReference type="Pfam" id="PF08450">
    <property type="entry name" value="SGL"/>
    <property type="match status" value="1"/>
</dbReference>
<evidence type="ECO:0000256" key="1">
    <source>
        <dbReference type="ARBA" id="ARBA00008853"/>
    </source>
</evidence>
<evidence type="ECO:0000313" key="5">
    <source>
        <dbReference type="EMBL" id="SBW81134.1"/>
    </source>
</evidence>
<keyword evidence="3" id="KW-0479">Metal-binding</keyword>
<feature type="binding site" evidence="3">
    <location>
        <position position="19"/>
    </location>
    <ligand>
        <name>a divalent metal cation</name>
        <dbReference type="ChEBI" id="CHEBI:60240"/>
    </ligand>
</feature>
<accession>A0A1D3JYJ5</accession>
<proteinExistence type="inferred from homology"/>
<feature type="binding site" evidence="3">
    <location>
        <position position="104"/>
    </location>
    <ligand>
        <name>substrate</name>
    </ligand>
</feature>
<dbReference type="EMBL" id="LT599583">
    <property type="protein sequence ID" value="SBW81134.1"/>
    <property type="molecule type" value="Genomic_DNA"/>
</dbReference>
<dbReference type="PANTHER" id="PTHR10907:SF47">
    <property type="entry name" value="REGUCALCIN"/>
    <property type="match status" value="1"/>
</dbReference>
<dbReference type="GO" id="GO:0005509">
    <property type="term" value="F:calcium ion binding"/>
    <property type="evidence" value="ECO:0007669"/>
    <property type="project" value="TreeGrafter"/>
</dbReference>
<evidence type="ECO:0000259" key="4">
    <source>
        <dbReference type="Pfam" id="PF08450"/>
    </source>
</evidence>
<dbReference type="RefSeq" id="WP_017845662.1">
    <property type="nucleotide sequence ID" value="NZ_AOUH01000011.1"/>
</dbReference>
<reference evidence="6" key="1">
    <citation type="submission" date="2016-07" db="EMBL/GenBank/DDBJ databases">
        <authorList>
            <person name="Florea S."/>
            <person name="Webb J.S."/>
            <person name="Jaromczyk J."/>
            <person name="Schardl C.L."/>
        </authorList>
    </citation>
    <scope>NUCLEOTIDE SEQUENCE [LARGE SCALE GENOMIC DNA]</scope>
    <source>
        <strain evidence="6">1YdBTEX2</strain>
    </source>
</reference>
<gene>
    <name evidence="5" type="ORF">PVE_R1G3252</name>
</gene>
<dbReference type="GO" id="GO:0019853">
    <property type="term" value="P:L-ascorbic acid biosynthetic process"/>
    <property type="evidence" value="ECO:0007669"/>
    <property type="project" value="TreeGrafter"/>
</dbReference>
<dbReference type="PANTHER" id="PTHR10907">
    <property type="entry name" value="REGUCALCIN"/>
    <property type="match status" value="1"/>
</dbReference>
<organism evidence="5 6">
    <name type="scientific">Pseudomonas veronii 1YdBTEX2</name>
    <dbReference type="NCBI Taxonomy" id="1295141"/>
    <lineage>
        <taxon>Bacteria</taxon>
        <taxon>Pseudomonadati</taxon>
        <taxon>Pseudomonadota</taxon>
        <taxon>Gammaproteobacteria</taxon>
        <taxon>Pseudomonadales</taxon>
        <taxon>Pseudomonadaceae</taxon>
        <taxon>Pseudomonas</taxon>
    </lineage>
</organism>
<evidence type="ECO:0000256" key="2">
    <source>
        <dbReference type="PIRSR" id="PIRSR605511-1"/>
    </source>
</evidence>
<dbReference type="AlphaFoldDB" id="A0A1D3JYJ5"/>
<dbReference type="PRINTS" id="PR01790">
    <property type="entry name" value="SMP30FAMILY"/>
</dbReference>